<evidence type="ECO:0008006" key="3">
    <source>
        <dbReference type="Google" id="ProtNLM"/>
    </source>
</evidence>
<accession>A0ABM5LQZ0</accession>
<dbReference type="Proteomes" id="UP000002064">
    <property type="component" value="Chromosome"/>
</dbReference>
<gene>
    <name evidence="1" type="ordered locus">Tmath_1430</name>
</gene>
<proteinExistence type="predicted"/>
<keyword evidence="2" id="KW-1185">Reference proteome</keyword>
<protein>
    <recommendedName>
        <fullName evidence="3">Flagellar hook-length control protein FliK</fullName>
    </recommendedName>
</protein>
<name>A0ABM5LQZ0_THEM3</name>
<dbReference type="RefSeq" id="WP_013150444.1">
    <property type="nucleotide sequence ID" value="NC_014209.1"/>
</dbReference>
<organism evidence="1 2">
    <name type="scientific">Thermoanaerobacter mathranii subsp. mathranii (strain DSM 11426 / CCUG 53645 / CIP 108742 / A3)</name>
    <dbReference type="NCBI Taxonomy" id="583358"/>
    <lineage>
        <taxon>Bacteria</taxon>
        <taxon>Bacillati</taxon>
        <taxon>Bacillota</taxon>
        <taxon>Clostridia</taxon>
        <taxon>Thermoanaerobacterales</taxon>
        <taxon>Thermoanaerobacteraceae</taxon>
        <taxon>Thermoanaerobacter</taxon>
    </lineage>
</organism>
<sequence>MTGIDNNFIVFYQKQNPVTEILDLTNSTEDVICEVVKIDGKNLMLKMGSKIIFATNNSSFSFKQGDKVLLTQPKYQDGKIIFKVAHFFLNKNAVITNFNTRDILLDKNPVKLLLSKTRSNNLNLSTNIVEAEKEQYVTFIEAKKIPQPLLKFVKGVGVFIGTLETDGETFLIKVGDTFFEIDGELLDLPQKGEFASKDIMSLKSNDFLFIFNQEEGLFIIPKERILKEDFNSFILNILSNTSIRPKDEEDVLAILSLILAKKPLTKEEFFKEKVQIHKFIEKLADFYKEELQPTKEDVFLLFKVLQQNRVTKSKIAQILDTVRFNDKSHIKFDFGSFYLNTFNLKLDVNNNSFEIQFFVNRKKELDFKANSVMIRLNTQNLGCIGVYVKRVYSNKFEAIFISDRLSTLKLVNDKEKILVESLKAKGYSLELDYRMEKTSTRSAIMNFLILETGLQKIDIRV</sequence>
<dbReference type="EMBL" id="CP002032">
    <property type="protein sequence ID" value="ADH61142.1"/>
    <property type="molecule type" value="Genomic_DNA"/>
</dbReference>
<evidence type="ECO:0000313" key="1">
    <source>
        <dbReference type="EMBL" id="ADH61142.1"/>
    </source>
</evidence>
<evidence type="ECO:0000313" key="2">
    <source>
        <dbReference type="Proteomes" id="UP000002064"/>
    </source>
</evidence>
<reference evidence="1 2" key="1">
    <citation type="submission" date="2010-05" db="EMBL/GenBank/DDBJ databases">
        <title>Complete sequence of Thermoanaerobacter mathranii subsp. mathranii mathranii str. A3.</title>
        <authorList>
            <consortium name="US DOE Joint Genome Institute"/>
            <person name="Lucas S."/>
            <person name="Copeland A."/>
            <person name="Lapidus A."/>
            <person name="Cheng J.-F."/>
            <person name="Bruce D."/>
            <person name="Goodwin L."/>
            <person name="Pitluck S."/>
            <person name="Held B."/>
            <person name="Detter J.C."/>
            <person name="Han C."/>
            <person name="Tapia R."/>
            <person name="Land M."/>
            <person name="Hauser L."/>
            <person name="Kyrpides N."/>
            <person name="Mikhailova N."/>
            <person name="Zhou J."/>
            <person name="Hemme C."/>
            <person name="Woyke T."/>
        </authorList>
    </citation>
    <scope>NUCLEOTIDE SEQUENCE [LARGE SCALE GENOMIC DNA]</scope>
    <source>
        <strain evidence="1 2">A3</strain>
    </source>
</reference>